<dbReference type="GeneID" id="94825470"/>
<dbReference type="FunFam" id="1.10.10.60:FF:000010">
    <property type="entry name" value="Transcriptional activator Myb isoform A"/>
    <property type="match status" value="1"/>
</dbReference>
<reference evidence="9" key="1">
    <citation type="submission" date="2016-10" db="EMBL/GenBank/DDBJ databases">
        <authorList>
            <person name="Benchimol M."/>
            <person name="Almeida L.G."/>
            <person name="Vasconcelos A.T."/>
            <person name="Perreira-Neves A."/>
            <person name="Rosa I.A."/>
            <person name="Tasca T."/>
            <person name="Bogo M.R."/>
            <person name="de Souza W."/>
        </authorList>
    </citation>
    <scope>NUCLEOTIDE SEQUENCE [LARGE SCALE GENOMIC DNA]</scope>
    <source>
        <strain evidence="9">K</strain>
    </source>
</reference>
<evidence type="ECO:0000256" key="5">
    <source>
        <dbReference type="ARBA" id="ARBA00023242"/>
    </source>
</evidence>
<dbReference type="InterPro" id="IPR009057">
    <property type="entry name" value="Homeodomain-like_sf"/>
</dbReference>
<dbReference type="GO" id="GO:0000978">
    <property type="term" value="F:RNA polymerase II cis-regulatory region sequence-specific DNA binding"/>
    <property type="evidence" value="ECO:0007669"/>
    <property type="project" value="TreeGrafter"/>
</dbReference>
<protein>
    <submittedName>
        <fullName evidence="9">Myb-like DNA-binding domain containing protein</fullName>
    </submittedName>
</protein>
<dbReference type="GO" id="GO:0042796">
    <property type="term" value="P:snRNA transcription by RNA polymerase III"/>
    <property type="evidence" value="ECO:0007669"/>
    <property type="project" value="TreeGrafter"/>
</dbReference>
<gene>
    <name evidence="9" type="ORF">TRFO_02568</name>
</gene>
<evidence type="ECO:0000259" key="6">
    <source>
        <dbReference type="PROSITE" id="PS50090"/>
    </source>
</evidence>
<evidence type="ECO:0000259" key="8">
    <source>
        <dbReference type="PROSITE" id="PS51294"/>
    </source>
</evidence>
<evidence type="ECO:0000256" key="1">
    <source>
        <dbReference type="ARBA" id="ARBA00022737"/>
    </source>
</evidence>
<evidence type="ECO:0000256" key="3">
    <source>
        <dbReference type="ARBA" id="ARBA00023125"/>
    </source>
</evidence>
<dbReference type="GO" id="GO:0001006">
    <property type="term" value="F:RNA polymerase III type 3 promoter sequence-specific DNA binding"/>
    <property type="evidence" value="ECO:0007669"/>
    <property type="project" value="TreeGrafter"/>
</dbReference>
<dbReference type="RefSeq" id="XP_068370657.1">
    <property type="nucleotide sequence ID" value="XM_068490766.1"/>
</dbReference>
<dbReference type="PANTHER" id="PTHR46621:SF1">
    <property type="entry name" value="SNRNA-ACTIVATING PROTEIN COMPLEX SUBUNIT 4"/>
    <property type="match status" value="1"/>
</dbReference>
<dbReference type="InterPro" id="IPR001005">
    <property type="entry name" value="SANT/Myb"/>
</dbReference>
<comment type="caution">
    <text evidence="9">The sequence shown here is derived from an EMBL/GenBank/DDBJ whole genome shotgun (WGS) entry which is preliminary data.</text>
</comment>
<keyword evidence="3" id="KW-0238">DNA-binding</keyword>
<keyword evidence="1" id="KW-0677">Repeat</keyword>
<keyword evidence="2" id="KW-0805">Transcription regulation</keyword>
<dbReference type="InterPro" id="IPR051575">
    <property type="entry name" value="Myb-like_DNA-bd"/>
</dbReference>
<dbReference type="Proteomes" id="UP000179807">
    <property type="component" value="Unassembled WGS sequence"/>
</dbReference>
<evidence type="ECO:0000313" key="9">
    <source>
        <dbReference type="EMBL" id="OHT17521.1"/>
    </source>
</evidence>
<dbReference type="PROSITE" id="PS50090">
    <property type="entry name" value="MYB_LIKE"/>
    <property type="match status" value="2"/>
</dbReference>
<feature type="domain" description="Myb-like" evidence="6">
    <location>
        <begin position="58"/>
        <end position="108"/>
    </location>
</feature>
<dbReference type="InterPro" id="IPR017884">
    <property type="entry name" value="SANT_dom"/>
</dbReference>
<dbReference type="SMART" id="SM00717">
    <property type="entry name" value="SANT"/>
    <property type="match status" value="2"/>
</dbReference>
<dbReference type="CDD" id="cd00167">
    <property type="entry name" value="SANT"/>
    <property type="match status" value="2"/>
</dbReference>
<dbReference type="InterPro" id="IPR017930">
    <property type="entry name" value="Myb_dom"/>
</dbReference>
<dbReference type="EMBL" id="MLAK01000002">
    <property type="protein sequence ID" value="OHT17521.1"/>
    <property type="molecule type" value="Genomic_DNA"/>
</dbReference>
<feature type="domain" description="HTH myb-type" evidence="8">
    <location>
        <begin position="10"/>
        <end position="61"/>
    </location>
</feature>
<evidence type="ECO:0000313" key="10">
    <source>
        <dbReference type="Proteomes" id="UP000179807"/>
    </source>
</evidence>
<dbReference type="VEuPathDB" id="TrichDB:TRFO_02568"/>
<evidence type="ECO:0000259" key="7">
    <source>
        <dbReference type="PROSITE" id="PS51293"/>
    </source>
</evidence>
<dbReference type="Gene3D" id="1.10.10.60">
    <property type="entry name" value="Homeodomain-like"/>
    <property type="match status" value="2"/>
</dbReference>
<feature type="domain" description="SANT" evidence="7">
    <location>
        <begin position="9"/>
        <end position="61"/>
    </location>
</feature>
<dbReference type="PANTHER" id="PTHR46621">
    <property type="entry name" value="SNRNA-ACTIVATING PROTEIN COMPLEX SUBUNIT 4"/>
    <property type="match status" value="1"/>
</dbReference>
<name>A0A1J4L1Y2_9EUKA</name>
<organism evidence="9 10">
    <name type="scientific">Tritrichomonas foetus</name>
    <dbReference type="NCBI Taxonomy" id="1144522"/>
    <lineage>
        <taxon>Eukaryota</taxon>
        <taxon>Metamonada</taxon>
        <taxon>Parabasalia</taxon>
        <taxon>Tritrichomonadida</taxon>
        <taxon>Tritrichomonadidae</taxon>
        <taxon>Tritrichomonas</taxon>
    </lineage>
</organism>
<dbReference type="AlphaFoldDB" id="A0A1J4L1Y2"/>
<dbReference type="OrthoDB" id="2143914at2759"/>
<evidence type="ECO:0000256" key="4">
    <source>
        <dbReference type="ARBA" id="ARBA00023163"/>
    </source>
</evidence>
<evidence type="ECO:0000256" key="2">
    <source>
        <dbReference type="ARBA" id="ARBA00023015"/>
    </source>
</evidence>
<keyword evidence="4" id="KW-0804">Transcription</keyword>
<dbReference type="Pfam" id="PF00249">
    <property type="entry name" value="Myb_DNA-binding"/>
    <property type="match status" value="2"/>
</dbReference>
<dbReference type="GO" id="GO:0042795">
    <property type="term" value="P:snRNA transcription by RNA polymerase II"/>
    <property type="evidence" value="ECO:0007669"/>
    <property type="project" value="TreeGrafter"/>
</dbReference>
<proteinExistence type="predicted"/>
<feature type="domain" description="HTH myb-type" evidence="8">
    <location>
        <begin position="63"/>
        <end position="112"/>
    </location>
</feature>
<dbReference type="SUPFAM" id="SSF46689">
    <property type="entry name" value="Homeodomain-like"/>
    <property type="match status" value="1"/>
</dbReference>
<dbReference type="PROSITE" id="PS51293">
    <property type="entry name" value="SANT"/>
    <property type="match status" value="1"/>
</dbReference>
<keyword evidence="10" id="KW-1185">Reference proteome</keyword>
<sequence length="189" mass="22469">MHHTMEKFSQRQKFTKQEDNQLLRLVKKYGTKSWEIIAQHMSRRTGRQCRDRYNNHLLENFTKGSWTPEEDQIIISNFLKIGPRWSIISKKLTGRSGNDIKNRWHKKLSKLNNLQIEIQNSDKKENQDAPYISNVVGRSDEKIKVGNVKEKEKEKSKENLMKVFSLYEQTGQTWNMFPTRAEADLLWDN</sequence>
<feature type="domain" description="Myb-like" evidence="6">
    <location>
        <begin position="6"/>
        <end position="57"/>
    </location>
</feature>
<accession>A0A1J4L1Y2</accession>
<dbReference type="GO" id="GO:0019185">
    <property type="term" value="C:snRNA-activating protein complex"/>
    <property type="evidence" value="ECO:0007669"/>
    <property type="project" value="TreeGrafter"/>
</dbReference>
<dbReference type="PROSITE" id="PS51294">
    <property type="entry name" value="HTH_MYB"/>
    <property type="match status" value="2"/>
</dbReference>
<keyword evidence="5" id="KW-0539">Nucleus</keyword>